<proteinExistence type="predicted"/>
<gene>
    <name evidence="2" type="ORF">GIP_L1_00170</name>
</gene>
<feature type="signal peptide" evidence="1">
    <location>
        <begin position="1"/>
        <end position="25"/>
    </location>
</feature>
<organism evidence="2">
    <name type="scientific">Glyptapanteles indiensis</name>
    <name type="common">Parasitoid wasp</name>
    <dbReference type="NCBI Taxonomy" id="92994"/>
    <lineage>
        <taxon>Eukaryota</taxon>
        <taxon>Metazoa</taxon>
        <taxon>Ecdysozoa</taxon>
        <taxon>Arthropoda</taxon>
        <taxon>Hexapoda</taxon>
        <taxon>Insecta</taxon>
        <taxon>Pterygota</taxon>
        <taxon>Neoptera</taxon>
        <taxon>Endopterygota</taxon>
        <taxon>Hymenoptera</taxon>
        <taxon>Apocrita</taxon>
        <taxon>Ichneumonoidea</taxon>
        <taxon>Braconidae</taxon>
        <taxon>Microgastrinae</taxon>
        <taxon>Glyptapanteles</taxon>
    </lineage>
</organism>
<evidence type="ECO:0000256" key="1">
    <source>
        <dbReference type="SAM" id="SignalP"/>
    </source>
</evidence>
<feature type="chain" id="PRO_5002625600" evidence="1">
    <location>
        <begin position="26"/>
        <end position="218"/>
    </location>
</feature>
<accession>A0JCU6</accession>
<protein>
    <submittedName>
        <fullName evidence="2">Uncharacterized protein</fullName>
    </submittedName>
</protein>
<dbReference type="AlphaFoldDB" id="A0JCU6"/>
<dbReference type="EMBL" id="AC191960">
    <property type="protein sequence ID" value="ABK57003.1"/>
    <property type="molecule type" value="Genomic_DNA"/>
</dbReference>
<sequence length="218" mass="24053">MKRESTMFNTSLFGFLVLFLGITSAEETPSRLMYVLGLNNTRAGNTLEPGTPSNGSHSAEGVTIIGGSRVDQANNTYLTLEKVKDAQIFLPPAYQSENGEPKSLAELMTGPIIHLNVMNPNRRLIVQRNIDALKKLSLKFKDQLYGLMMKDRKNISKLSSVLQSTISAELRLQDQQKMLDDFNIVVPGSPPKIDHFDRDLTTLNLTIESAIAATITSA</sequence>
<keyword evidence="1" id="KW-0732">Signal</keyword>
<name>A0JCU6_GLYIN</name>
<reference evidence="2" key="1">
    <citation type="submission" date="2007-01" db="EMBL/GenBank/DDBJ databases">
        <title>Direct Submission.</title>
        <authorList>
            <person name="Desjardins C.A."/>
            <person name="Gundersen-Rindal D.E."/>
            <person name="Hostetler J.B."/>
            <person name="Tallon L.J."/>
            <person name="Utterback T.R."/>
            <person name="Fuester R.W."/>
            <person name="Schatz M.C."/>
            <person name="Pedroni M.J."/>
            <person name="Fadrosh D.W."/>
            <person name="Haas B.J."/>
            <person name="Toms B.S."/>
            <person name="Chen D."/>
            <person name="Nene V."/>
        </authorList>
    </citation>
    <scope>NUCLEOTIDE SEQUENCE</scope>
</reference>
<evidence type="ECO:0000313" key="2">
    <source>
        <dbReference type="EMBL" id="ABK57003.1"/>
    </source>
</evidence>